<dbReference type="PANTHER" id="PTHR46268">
    <property type="entry name" value="STRESS RESPONSE PROTEIN NHAX"/>
    <property type="match status" value="1"/>
</dbReference>
<protein>
    <submittedName>
        <fullName evidence="3">Universal stress protein</fullName>
    </submittedName>
</protein>
<dbReference type="Pfam" id="PF00582">
    <property type="entry name" value="Usp"/>
    <property type="match status" value="1"/>
</dbReference>
<gene>
    <name evidence="3" type="ORF">ALNOE001_18040</name>
</gene>
<organism evidence="3 4">
    <name type="scientific">Candidatus Methanobinarius endosymbioticus</name>
    <dbReference type="NCBI Taxonomy" id="2006182"/>
    <lineage>
        <taxon>Archaea</taxon>
        <taxon>Methanobacteriati</taxon>
        <taxon>Methanobacteriota</taxon>
        <taxon>Methanomada group</taxon>
        <taxon>Methanobacteria</taxon>
        <taxon>Methanobacteriales</taxon>
        <taxon>Methanobacteriaceae</taxon>
        <taxon>Candidatus Methanobinarius</taxon>
    </lineage>
</organism>
<evidence type="ECO:0000256" key="1">
    <source>
        <dbReference type="ARBA" id="ARBA00008791"/>
    </source>
</evidence>
<evidence type="ECO:0000313" key="3">
    <source>
        <dbReference type="EMBL" id="RBQ22573.1"/>
    </source>
</evidence>
<evidence type="ECO:0000259" key="2">
    <source>
        <dbReference type="Pfam" id="PF00582"/>
    </source>
</evidence>
<dbReference type="EMBL" id="NIZT01000059">
    <property type="protein sequence ID" value="RBQ22573.1"/>
    <property type="molecule type" value="Genomic_DNA"/>
</dbReference>
<comment type="similarity">
    <text evidence="1">Belongs to the universal stress protein A family.</text>
</comment>
<sequence length="139" mass="15661">MYDLKVIFLFENIMVPSDGSEYADKAVDAAIEIAKKFDSKITAVYILEENTSYSYDVLEDEGNEILRKISEKGNENGVMIIEHLITGDPLRDMKIIAEKTQIDSVVISPHGKKKEENLLIGSISDRIIKTFDIPVLLIK</sequence>
<reference evidence="3 4" key="1">
    <citation type="submission" date="2018-06" db="EMBL/GenBank/DDBJ databases">
        <title>Genomic insight into two independent archaeal endosymbiosis events.</title>
        <authorList>
            <person name="Lind A.E."/>
            <person name="Lewis W.H."/>
            <person name="Spang A."/>
            <person name="Guy L."/>
            <person name="Embley M.T."/>
            <person name="Ettema T.J.G."/>
        </authorList>
    </citation>
    <scope>NUCLEOTIDE SEQUENCE [LARGE SCALE GENOMIC DNA]</scope>
    <source>
        <strain evidence="3">NOE</strain>
    </source>
</reference>
<comment type="caution">
    <text evidence="3">The sequence shown here is derived from an EMBL/GenBank/DDBJ whole genome shotgun (WGS) entry which is preliminary data.</text>
</comment>
<dbReference type="PRINTS" id="PR01438">
    <property type="entry name" value="UNVRSLSTRESS"/>
</dbReference>
<feature type="domain" description="UspA" evidence="2">
    <location>
        <begin position="10"/>
        <end position="139"/>
    </location>
</feature>
<dbReference type="Gene3D" id="3.40.50.620">
    <property type="entry name" value="HUPs"/>
    <property type="match status" value="1"/>
</dbReference>
<dbReference type="CDD" id="cd00293">
    <property type="entry name" value="USP-like"/>
    <property type="match status" value="1"/>
</dbReference>
<dbReference type="SUPFAM" id="SSF52402">
    <property type="entry name" value="Adenine nucleotide alpha hydrolases-like"/>
    <property type="match status" value="1"/>
</dbReference>
<dbReference type="InterPro" id="IPR006015">
    <property type="entry name" value="Universal_stress_UspA"/>
</dbReference>
<dbReference type="AlphaFoldDB" id="A0A366M9R7"/>
<dbReference type="Proteomes" id="UP000253099">
    <property type="component" value="Unassembled WGS sequence"/>
</dbReference>
<name>A0A366M9R7_9EURY</name>
<accession>A0A366M9R7</accession>
<dbReference type="PANTHER" id="PTHR46268:SF6">
    <property type="entry name" value="UNIVERSAL STRESS PROTEIN UP12"/>
    <property type="match status" value="1"/>
</dbReference>
<dbReference type="InterPro" id="IPR006016">
    <property type="entry name" value="UspA"/>
</dbReference>
<keyword evidence="4" id="KW-1185">Reference proteome</keyword>
<dbReference type="InterPro" id="IPR014729">
    <property type="entry name" value="Rossmann-like_a/b/a_fold"/>
</dbReference>
<proteinExistence type="inferred from homology"/>
<evidence type="ECO:0000313" key="4">
    <source>
        <dbReference type="Proteomes" id="UP000253099"/>
    </source>
</evidence>